<reference evidence="3 4" key="1">
    <citation type="journal article" date="2012" name="J. Bacteriol.">
        <title>Twenty-one genome sequences from Pseudomonas species and 19 genome sequences from diverse bacteria isolated from the rhizosphere and endosphere of Populus deltoides.</title>
        <authorList>
            <person name="Brown S.D."/>
            <person name="Utturkar S.M."/>
            <person name="Klingeman D.M."/>
            <person name="Johnson C.M."/>
            <person name="Martin S.L."/>
            <person name="Land M.L."/>
            <person name="Lu T.Y."/>
            <person name="Schadt C.W."/>
            <person name="Doktycz M.J."/>
            <person name="Pelletier D.A."/>
        </authorList>
    </citation>
    <scope>NUCLEOTIDE SEQUENCE [LARGE SCALE GENOMIC DNA]</scope>
    <source>
        <strain evidence="3 4">CF314</strain>
    </source>
</reference>
<name>J2SQZ2_9FLAO</name>
<accession>J2SQZ2</accession>
<dbReference type="EMBL" id="AKJY01000111">
    <property type="protein sequence ID" value="EJL67982.1"/>
    <property type="molecule type" value="Genomic_DNA"/>
</dbReference>
<keyword evidence="2" id="KW-0732">Signal</keyword>
<feature type="chain" id="PRO_5003754755" description="Signal peptidase" evidence="2">
    <location>
        <begin position="22"/>
        <end position="69"/>
    </location>
</feature>
<protein>
    <recommendedName>
        <fullName evidence="5">Signal peptidase</fullName>
    </recommendedName>
</protein>
<evidence type="ECO:0000256" key="1">
    <source>
        <dbReference type="SAM" id="Phobius"/>
    </source>
</evidence>
<evidence type="ECO:0008006" key="5">
    <source>
        <dbReference type="Google" id="ProtNLM"/>
    </source>
</evidence>
<keyword evidence="1" id="KW-0812">Transmembrane</keyword>
<dbReference type="PATRIC" id="fig|1144316.3.peg.3943"/>
<gene>
    <name evidence="3" type="ORF">PMI13_03940</name>
</gene>
<sequence>MKTLNKLVYAFFLFAVFLVNAQPPRPGDGDGGGGTTPGAAPIDMYIYALAIAAVLFIVFFTKKYKSQKI</sequence>
<keyword evidence="1" id="KW-0472">Membrane</keyword>
<evidence type="ECO:0000313" key="4">
    <source>
        <dbReference type="Proteomes" id="UP000007509"/>
    </source>
</evidence>
<dbReference type="Proteomes" id="UP000007509">
    <property type="component" value="Unassembled WGS sequence"/>
</dbReference>
<evidence type="ECO:0000256" key="2">
    <source>
        <dbReference type="SAM" id="SignalP"/>
    </source>
</evidence>
<feature type="signal peptide" evidence="2">
    <location>
        <begin position="1"/>
        <end position="21"/>
    </location>
</feature>
<organism evidence="3 4">
    <name type="scientific">Chryseobacterium populi</name>
    <dbReference type="NCBI Taxonomy" id="1144316"/>
    <lineage>
        <taxon>Bacteria</taxon>
        <taxon>Pseudomonadati</taxon>
        <taxon>Bacteroidota</taxon>
        <taxon>Flavobacteriia</taxon>
        <taxon>Flavobacteriales</taxon>
        <taxon>Weeksellaceae</taxon>
        <taxon>Chryseobacterium group</taxon>
        <taxon>Chryseobacterium</taxon>
    </lineage>
</organism>
<dbReference type="AlphaFoldDB" id="J2SQZ2"/>
<comment type="caution">
    <text evidence="3">The sequence shown here is derived from an EMBL/GenBank/DDBJ whole genome shotgun (WGS) entry which is preliminary data.</text>
</comment>
<dbReference type="RefSeq" id="WP_007846907.1">
    <property type="nucleotide sequence ID" value="NZ_AKJY01000111.1"/>
</dbReference>
<keyword evidence="1" id="KW-1133">Transmembrane helix</keyword>
<evidence type="ECO:0000313" key="3">
    <source>
        <dbReference type="EMBL" id="EJL67982.1"/>
    </source>
</evidence>
<feature type="transmembrane region" description="Helical" evidence="1">
    <location>
        <begin position="45"/>
        <end position="61"/>
    </location>
</feature>
<proteinExistence type="predicted"/>
<keyword evidence="4" id="KW-1185">Reference proteome</keyword>